<comment type="caution">
    <text evidence="1">The sequence shown here is derived from an EMBL/GenBank/DDBJ whole genome shotgun (WGS) entry which is preliminary data.</text>
</comment>
<accession>A0A7C4GBM7</accession>
<proteinExistence type="predicted"/>
<name>A0A7C4GBM7_UNCW3</name>
<protein>
    <recommendedName>
        <fullName evidence="2">Lrp/AsnC family transcriptional regulator</fullName>
    </recommendedName>
</protein>
<dbReference type="EMBL" id="DSUT01000154">
    <property type="protein sequence ID" value="HGK28750.1"/>
    <property type="molecule type" value="Genomic_DNA"/>
</dbReference>
<evidence type="ECO:0000313" key="1">
    <source>
        <dbReference type="EMBL" id="HGK28750.1"/>
    </source>
</evidence>
<dbReference type="AlphaFoldDB" id="A0A7C4GBM7"/>
<reference evidence="1" key="1">
    <citation type="journal article" date="2020" name="mSystems">
        <title>Genome- and Community-Level Interaction Insights into Carbon Utilization and Element Cycling Functions of Hydrothermarchaeota in Hydrothermal Sediment.</title>
        <authorList>
            <person name="Zhou Z."/>
            <person name="Liu Y."/>
            <person name="Xu W."/>
            <person name="Pan J."/>
            <person name="Luo Z.H."/>
            <person name="Li M."/>
        </authorList>
    </citation>
    <scope>NUCLEOTIDE SEQUENCE [LARGE SCALE GENOMIC DNA]</scope>
    <source>
        <strain evidence="1">SpSt-488</strain>
    </source>
</reference>
<sequence length="302" mass="34196">MNLERLDLAALRLAERRGWFPTEAELAEVQLGRDEFGLRLRRLKEAAVIKGFHATLVVPPFLGGDWVWGAVLIQTGRPLNVASALMAKLPFVTEAIFNSGLPEKLGPSLALLFYSRDFDNQARFIQSVTGIEYHEVYRVAEYSFPMAMPLSSDERLLVRHVVKNPDADIAAIGSALGRDEKWVRVKLDRLLWNEMNRSGVLRVQPELDWSRVENFGHFHFLVETGHRPEQLVRLTSEQGLSLVLGGRMFRSRYVQMEADVWGVSELMDRVTFLSQIAGVRVAGVVWNRQATVNTGWVAKLVE</sequence>
<evidence type="ECO:0008006" key="2">
    <source>
        <dbReference type="Google" id="ProtNLM"/>
    </source>
</evidence>
<organism evidence="1">
    <name type="scientific">candidate division WOR-3 bacterium</name>
    <dbReference type="NCBI Taxonomy" id="2052148"/>
    <lineage>
        <taxon>Bacteria</taxon>
        <taxon>Bacteria division WOR-3</taxon>
    </lineage>
</organism>
<gene>
    <name evidence="1" type="ORF">ENS41_07330</name>
</gene>